<evidence type="ECO:0000256" key="5">
    <source>
        <dbReference type="ARBA" id="ARBA00022777"/>
    </source>
</evidence>
<gene>
    <name evidence="9" type="ORF">Lrub_0165</name>
</gene>
<dbReference type="Gene3D" id="3.30.450.20">
    <property type="entry name" value="PAS domain"/>
    <property type="match status" value="3"/>
</dbReference>
<dbReference type="EC" id="2.7.13.3" evidence="2"/>
<keyword evidence="4" id="KW-0808">Transferase</keyword>
<comment type="caution">
    <text evidence="9">The sequence shown here is derived from an EMBL/GenBank/DDBJ whole genome shotgun (WGS) entry which is preliminary data.</text>
</comment>
<evidence type="ECO:0000256" key="6">
    <source>
        <dbReference type="SAM" id="Phobius"/>
    </source>
</evidence>
<dbReference type="Pfam" id="PF13426">
    <property type="entry name" value="PAS_9"/>
    <property type="match status" value="3"/>
</dbReference>
<evidence type="ECO:0000256" key="2">
    <source>
        <dbReference type="ARBA" id="ARBA00012438"/>
    </source>
</evidence>
<dbReference type="InterPro" id="IPR003594">
    <property type="entry name" value="HATPase_dom"/>
</dbReference>
<dbReference type="SUPFAM" id="SSF55874">
    <property type="entry name" value="ATPase domain of HSP90 chaperone/DNA topoisomerase II/histidine kinase"/>
    <property type="match status" value="1"/>
</dbReference>
<dbReference type="PROSITE" id="PS50109">
    <property type="entry name" value="HIS_KIN"/>
    <property type="match status" value="1"/>
</dbReference>
<evidence type="ECO:0000256" key="4">
    <source>
        <dbReference type="ARBA" id="ARBA00022679"/>
    </source>
</evidence>
<dbReference type="GO" id="GO:0005886">
    <property type="term" value="C:plasma membrane"/>
    <property type="evidence" value="ECO:0007669"/>
    <property type="project" value="UniProtKB-ARBA"/>
</dbReference>
<dbReference type="PRINTS" id="PR00344">
    <property type="entry name" value="BCTRLSENSOR"/>
</dbReference>
<dbReference type="PROSITE" id="PS50112">
    <property type="entry name" value="PAS"/>
    <property type="match status" value="2"/>
</dbReference>
<dbReference type="InterPro" id="IPR005467">
    <property type="entry name" value="His_kinase_dom"/>
</dbReference>
<evidence type="ECO:0000259" key="7">
    <source>
        <dbReference type="PROSITE" id="PS50109"/>
    </source>
</evidence>
<protein>
    <recommendedName>
        <fullName evidence="2">histidine kinase</fullName>
        <ecNumber evidence="2">2.7.13.3</ecNumber>
    </recommendedName>
</protein>
<dbReference type="InterPro" id="IPR003661">
    <property type="entry name" value="HisK_dim/P_dom"/>
</dbReference>
<accession>A0A0W0Y0H0</accession>
<keyword evidence="3" id="KW-0597">Phosphoprotein</keyword>
<evidence type="ECO:0000256" key="1">
    <source>
        <dbReference type="ARBA" id="ARBA00000085"/>
    </source>
</evidence>
<dbReference type="InterPro" id="IPR052162">
    <property type="entry name" value="Sensor_kinase/Photoreceptor"/>
</dbReference>
<dbReference type="CDD" id="cd00130">
    <property type="entry name" value="PAS"/>
    <property type="match status" value="2"/>
</dbReference>
<dbReference type="SUPFAM" id="SSF47384">
    <property type="entry name" value="Homodimeric domain of signal transducing histidine kinase"/>
    <property type="match status" value="1"/>
</dbReference>
<dbReference type="Gene3D" id="1.10.287.130">
    <property type="match status" value="1"/>
</dbReference>
<dbReference type="InterPro" id="IPR036097">
    <property type="entry name" value="HisK_dim/P_sf"/>
</dbReference>
<dbReference type="STRING" id="458.Lrub_0165"/>
<dbReference type="OrthoDB" id="9808408at2"/>
<dbReference type="CDD" id="cd00082">
    <property type="entry name" value="HisKA"/>
    <property type="match status" value="1"/>
</dbReference>
<dbReference type="SMART" id="SM00387">
    <property type="entry name" value="HATPase_c"/>
    <property type="match status" value="1"/>
</dbReference>
<dbReference type="SMART" id="SM00091">
    <property type="entry name" value="PAS"/>
    <property type="match status" value="3"/>
</dbReference>
<name>A0A0W0Y0H0_9GAMM</name>
<dbReference type="EMBL" id="LNYT01000003">
    <property type="protein sequence ID" value="KTD50541.1"/>
    <property type="molecule type" value="Genomic_DNA"/>
</dbReference>
<evidence type="ECO:0000259" key="8">
    <source>
        <dbReference type="PROSITE" id="PS50112"/>
    </source>
</evidence>
<dbReference type="NCBIfam" id="TIGR00229">
    <property type="entry name" value="sensory_box"/>
    <property type="match status" value="3"/>
</dbReference>
<keyword evidence="6" id="KW-1133">Transmembrane helix</keyword>
<reference evidence="9 10" key="1">
    <citation type="submission" date="2015-11" db="EMBL/GenBank/DDBJ databases">
        <title>Genomic analysis of 38 Legionella species identifies large and diverse effector repertoires.</title>
        <authorList>
            <person name="Burstein D."/>
            <person name="Amaro F."/>
            <person name="Zusman T."/>
            <person name="Lifshitz Z."/>
            <person name="Cohen O."/>
            <person name="Gilbert J.A."/>
            <person name="Pupko T."/>
            <person name="Shuman H.A."/>
            <person name="Segal G."/>
        </authorList>
    </citation>
    <scope>NUCLEOTIDE SEQUENCE [LARGE SCALE GENOMIC DNA]</scope>
    <source>
        <strain evidence="9 10">WA-270A-C2</strain>
    </source>
</reference>
<dbReference type="Pfam" id="PF02518">
    <property type="entry name" value="HATPase_c"/>
    <property type="match status" value="1"/>
</dbReference>
<dbReference type="InterPro" id="IPR004358">
    <property type="entry name" value="Sig_transdc_His_kin-like_C"/>
</dbReference>
<dbReference type="FunFam" id="3.30.565.10:FF:000006">
    <property type="entry name" value="Sensor histidine kinase WalK"/>
    <property type="match status" value="1"/>
</dbReference>
<comment type="catalytic activity">
    <reaction evidence="1">
        <text>ATP + protein L-histidine = ADP + protein N-phospho-L-histidine.</text>
        <dbReference type="EC" id="2.7.13.3"/>
    </reaction>
</comment>
<dbReference type="Pfam" id="PF00512">
    <property type="entry name" value="HisKA"/>
    <property type="match status" value="1"/>
</dbReference>
<dbReference type="PATRIC" id="fig|458.5.peg.169"/>
<proteinExistence type="predicted"/>
<evidence type="ECO:0000256" key="3">
    <source>
        <dbReference type="ARBA" id="ARBA00022553"/>
    </source>
</evidence>
<keyword evidence="6" id="KW-0472">Membrane</keyword>
<dbReference type="InterPro" id="IPR036890">
    <property type="entry name" value="HATPase_C_sf"/>
</dbReference>
<dbReference type="InterPro" id="IPR035965">
    <property type="entry name" value="PAS-like_dom_sf"/>
</dbReference>
<dbReference type="InterPro" id="IPR000014">
    <property type="entry name" value="PAS"/>
</dbReference>
<dbReference type="SMART" id="SM00388">
    <property type="entry name" value="HisKA"/>
    <property type="match status" value="1"/>
</dbReference>
<dbReference type="SUPFAM" id="SSF55785">
    <property type="entry name" value="PYP-like sensor domain (PAS domain)"/>
    <property type="match status" value="3"/>
</dbReference>
<dbReference type="PANTHER" id="PTHR43304:SF1">
    <property type="entry name" value="PAC DOMAIN-CONTAINING PROTEIN"/>
    <property type="match status" value="1"/>
</dbReference>
<feature type="domain" description="Histidine kinase" evidence="7">
    <location>
        <begin position="456"/>
        <end position="674"/>
    </location>
</feature>
<feature type="domain" description="PAS" evidence="8">
    <location>
        <begin position="187"/>
        <end position="259"/>
    </location>
</feature>
<dbReference type="AlphaFoldDB" id="A0A0W0Y0H0"/>
<evidence type="ECO:0000313" key="9">
    <source>
        <dbReference type="EMBL" id="KTD50541.1"/>
    </source>
</evidence>
<dbReference type="Gene3D" id="3.30.565.10">
    <property type="entry name" value="Histidine kinase-like ATPase, C-terminal domain"/>
    <property type="match status" value="1"/>
</dbReference>
<feature type="domain" description="PAS" evidence="8">
    <location>
        <begin position="314"/>
        <end position="384"/>
    </location>
</feature>
<keyword evidence="10" id="KW-1185">Reference proteome</keyword>
<organism evidence="9 10">
    <name type="scientific">Legionella rubrilucens</name>
    <dbReference type="NCBI Taxonomy" id="458"/>
    <lineage>
        <taxon>Bacteria</taxon>
        <taxon>Pseudomonadati</taxon>
        <taxon>Pseudomonadota</taxon>
        <taxon>Gammaproteobacteria</taxon>
        <taxon>Legionellales</taxon>
        <taxon>Legionellaceae</taxon>
        <taxon>Legionella</taxon>
    </lineage>
</organism>
<sequence>MARDDAVSKKILIYALLTGLSATLVFMQVNPYWLPGVLLLCLLLSDAVNRTPAPRGNETNGLMQMLFYQSPSMIAKIDMVSGQIIQINSMLSLTLQVAHPYQVIGHSVHTLFPKDEEKKLRKALHTLQRKGVLHQYAAEVVTLDGNKIPVTVDGVLAHDGENEQNTAYLYITNISSIKKIESKLQANRNLLQSIIDNTLEAVIITNKSGKIIEWNPQAAALVGQVKNNVINKSISQVIIGTADARLTLEKDINHYLSNQKTKYIGKRETFHIINNHNKKIPVASCCFPVTSDDGSPIFCFFIHDISAELKAREQEMRLSTIVRQTEDAVVSLDSRFHIDSWNNGAARIFGLNESEAILKPIGTLLNQTHAELLADRLQRLIQTNESLQYEFSTNTAASEPNYFMASLNLIRYDKDHFGISLIIRDITELKRNEIRIRELMAELEASNKELQSFAYIASHDLKEPLRGIKNYAMILKDDYVGLLDEAGAGFLNSLIKSCGRLELLLESLLHYSKVGNLKLNLQPLDAQRVIHDVKDTIHHLLKQKNAIITVEGHLPQVMADESRLNEVFTNLITNGLKYNDKPEPLIQIGCAPEKSNDESVCFYVKDNGIGIEKSKIDTVFEIFQRLHKKEEYGGGAGAGLTITKRIIERHKGSIWLESTPGDGTTFYFTLLKSDNCEPRTVSTGIELLIKSEQDDGNITNRIN</sequence>
<keyword evidence="6" id="KW-0812">Transmembrane</keyword>
<evidence type="ECO:0000313" key="10">
    <source>
        <dbReference type="Proteomes" id="UP000054608"/>
    </source>
</evidence>
<dbReference type="PANTHER" id="PTHR43304">
    <property type="entry name" value="PHYTOCHROME-LIKE PROTEIN CPH1"/>
    <property type="match status" value="1"/>
</dbReference>
<feature type="transmembrane region" description="Helical" evidence="6">
    <location>
        <begin position="12"/>
        <end position="34"/>
    </location>
</feature>
<dbReference type="GO" id="GO:0000155">
    <property type="term" value="F:phosphorelay sensor kinase activity"/>
    <property type="evidence" value="ECO:0007669"/>
    <property type="project" value="InterPro"/>
</dbReference>
<keyword evidence="5 9" id="KW-0418">Kinase</keyword>
<dbReference type="Proteomes" id="UP000054608">
    <property type="component" value="Unassembled WGS sequence"/>
</dbReference>